<protein>
    <recommendedName>
        <fullName evidence="3">Lipocalin-like domain-containing protein</fullName>
    </recommendedName>
</protein>
<evidence type="ECO:0008006" key="3">
    <source>
        <dbReference type="Google" id="ProtNLM"/>
    </source>
</evidence>
<comment type="caution">
    <text evidence="1">The sequence shown here is derived from an EMBL/GenBank/DDBJ whole genome shotgun (WGS) entry which is preliminary data.</text>
</comment>
<evidence type="ECO:0000313" key="2">
    <source>
        <dbReference type="Proteomes" id="UP001597013"/>
    </source>
</evidence>
<organism evidence="1 2">
    <name type="scientific">Winogradskyella litorisediminis</name>
    <dbReference type="NCBI Taxonomy" id="1156618"/>
    <lineage>
        <taxon>Bacteria</taxon>
        <taxon>Pseudomonadati</taxon>
        <taxon>Bacteroidota</taxon>
        <taxon>Flavobacteriia</taxon>
        <taxon>Flavobacteriales</taxon>
        <taxon>Flavobacteriaceae</taxon>
        <taxon>Winogradskyella</taxon>
    </lineage>
</organism>
<dbReference type="RefSeq" id="WP_386130526.1">
    <property type="nucleotide sequence ID" value="NZ_JBHTJL010000011.1"/>
</dbReference>
<gene>
    <name evidence="1" type="ORF">ACFQ1Q_09620</name>
</gene>
<dbReference type="Gene3D" id="2.40.128.490">
    <property type="entry name" value="Uncharacterised protein PF14869, DUF4488"/>
    <property type="match status" value="1"/>
</dbReference>
<dbReference type="EMBL" id="JBHTJL010000011">
    <property type="protein sequence ID" value="MFD1063502.1"/>
    <property type="molecule type" value="Genomic_DNA"/>
</dbReference>
<proteinExistence type="predicted"/>
<keyword evidence="2" id="KW-1185">Reference proteome</keyword>
<name>A0ABW3N795_9FLAO</name>
<evidence type="ECO:0000313" key="1">
    <source>
        <dbReference type="EMBL" id="MFD1063502.1"/>
    </source>
</evidence>
<accession>A0ABW3N795</accession>
<reference evidence="2" key="1">
    <citation type="journal article" date="2019" name="Int. J. Syst. Evol. Microbiol.">
        <title>The Global Catalogue of Microorganisms (GCM) 10K type strain sequencing project: providing services to taxonomists for standard genome sequencing and annotation.</title>
        <authorList>
            <consortium name="The Broad Institute Genomics Platform"/>
            <consortium name="The Broad Institute Genome Sequencing Center for Infectious Disease"/>
            <person name="Wu L."/>
            <person name="Ma J."/>
        </authorList>
    </citation>
    <scope>NUCLEOTIDE SEQUENCE [LARGE SCALE GENOMIC DNA]</scope>
    <source>
        <strain evidence="2">CCUG 62215</strain>
    </source>
</reference>
<dbReference type="Proteomes" id="UP001597013">
    <property type="component" value="Unassembled WGS sequence"/>
</dbReference>
<sequence length="159" mass="18673">MKRFFLTLLLIAILWSCKNDTSNKDAIVDNLKTDLKSKVSVLEGNWEMVGYYNYRDNKIVDSFSTDKSHRQVKMFNKNKVMWSKLMPENEIEWFGYGSYTATDSTLTELMQYGSNVMNKIIADQQEFSYKLLITDSTFSQIRVDDDGEMVYSENYKRID</sequence>